<dbReference type="OrthoDB" id="276004at2"/>
<proteinExistence type="predicted"/>
<protein>
    <submittedName>
        <fullName evidence="1">Uncharacterized protein</fullName>
    </submittedName>
</protein>
<dbReference type="EMBL" id="CP018477">
    <property type="protein sequence ID" value="ASV73949.1"/>
    <property type="molecule type" value="Genomic_DNA"/>
</dbReference>
<name>A0A286RDA4_9BACT</name>
<reference evidence="1 2" key="1">
    <citation type="journal article" name="Front. Microbiol.">
        <title>Sugar Metabolism of the First Thermophilic Planctomycete Thermogutta terrifontis: Comparative Genomic and Transcriptomic Approaches.</title>
        <authorList>
            <person name="Elcheninov A.G."/>
            <person name="Menzel P."/>
            <person name="Gudbergsdottir S.R."/>
            <person name="Slesarev A.I."/>
            <person name="Kadnikov V.V."/>
            <person name="Krogh A."/>
            <person name="Bonch-Osmolovskaya E.A."/>
            <person name="Peng X."/>
            <person name="Kublanov I.V."/>
        </authorList>
    </citation>
    <scope>NUCLEOTIDE SEQUENCE [LARGE SCALE GENOMIC DNA]</scope>
    <source>
        <strain evidence="1 2">R1</strain>
    </source>
</reference>
<accession>A0A286RDA4</accession>
<keyword evidence="2" id="KW-1185">Reference proteome</keyword>
<dbReference type="KEGG" id="ttf:THTE_1347"/>
<evidence type="ECO:0000313" key="2">
    <source>
        <dbReference type="Proteomes" id="UP000215086"/>
    </source>
</evidence>
<dbReference type="RefSeq" id="WP_157731775.1">
    <property type="nucleotide sequence ID" value="NZ_CP018477.1"/>
</dbReference>
<dbReference type="Gene3D" id="1.20.120.520">
    <property type="entry name" value="nmb1532 protein domain like"/>
    <property type="match status" value="1"/>
</dbReference>
<gene>
    <name evidence="1" type="ORF">THTE_1347</name>
</gene>
<dbReference type="Proteomes" id="UP000215086">
    <property type="component" value="Chromosome"/>
</dbReference>
<evidence type="ECO:0000313" key="1">
    <source>
        <dbReference type="EMBL" id="ASV73949.1"/>
    </source>
</evidence>
<sequence length="149" mass="16928">MTASRPTTASVQALLEQHRQIEQIIGEIKEAILNHTTDCCAIAEKTKFLCRLLADHFRYEEEGGYFSEAVLVAPHLVERAKALESEHQSILDLLQSYCHKTCADGVDPQVWWATAKEAFLEFEKAIARHEHEENLLIQEAFLSDFGTKD</sequence>
<dbReference type="AlphaFoldDB" id="A0A286RDA4"/>
<organism evidence="1 2">
    <name type="scientific">Thermogutta terrifontis</name>
    <dbReference type="NCBI Taxonomy" id="1331910"/>
    <lineage>
        <taxon>Bacteria</taxon>
        <taxon>Pseudomonadati</taxon>
        <taxon>Planctomycetota</taxon>
        <taxon>Planctomycetia</taxon>
        <taxon>Pirellulales</taxon>
        <taxon>Thermoguttaceae</taxon>
        <taxon>Thermogutta</taxon>
    </lineage>
</organism>